<keyword evidence="2" id="KW-1185">Reference proteome</keyword>
<name>A0ABY4E3T0_9NEIS</name>
<dbReference type="EMBL" id="CP091511">
    <property type="protein sequence ID" value="UOO89490.1"/>
    <property type="molecule type" value="Genomic_DNA"/>
</dbReference>
<dbReference type="RefSeq" id="WP_058357179.1">
    <property type="nucleotide sequence ID" value="NZ_CABKVG010000010.1"/>
</dbReference>
<proteinExistence type="predicted"/>
<evidence type="ECO:0000313" key="2">
    <source>
        <dbReference type="Proteomes" id="UP000832011"/>
    </source>
</evidence>
<dbReference type="Proteomes" id="UP000832011">
    <property type="component" value="Chromosome"/>
</dbReference>
<accession>A0ABY4E3T0</accession>
<organism evidence="1 2">
    <name type="scientific">Vitreoscilla massiliensis</name>
    <dbReference type="NCBI Taxonomy" id="1689272"/>
    <lineage>
        <taxon>Bacteria</taxon>
        <taxon>Pseudomonadati</taxon>
        <taxon>Pseudomonadota</taxon>
        <taxon>Betaproteobacteria</taxon>
        <taxon>Neisseriales</taxon>
        <taxon>Neisseriaceae</taxon>
        <taxon>Vitreoscilla</taxon>
    </lineage>
</organism>
<protein>
    <submittedName>
        <fullName evidence="1">Uncharacterized protein</fullName>
    </submittedName>
</protein>
<gene>
    <name evidence="1" type="ORF">LVJ82_00475</name>
</gene>
<sequence length="703" mass="79404">MLANQRLATSKLAVKNSASEFAPVDYEGDLCLTSQTVGILYSGDLAVFKQSVILNIEYSGDLCSVAESVTASYNGDLAVVSQYVSSTQQQYPFSSSVAFDDFGAFGIRIVSDGVEIPICDYMQSIQVTFEEDKASTAKMVFKQNTGERVELYRHLNKPMRIELTRPNKPAYVLYEGKFDASTYQIGNLWIEWNAVAPRERLFEKMTDAQINAIGVHDVNVFRKLDEYDDKRSLVNDRLSTIPASLDFINGNPIVTSWMPKQTADYMLGACDILRLNANNSVLSQENIINKVVIKLQHQWDLLYHAERGYYFNSGYSVCDYATWGQPPANATIKSAAQGTGWVMSDYSSKGLHPSGIYMCSWRGGNPAPMRWNPKNGTFTPADNEDNDSHDFRTVTDLTNMFAQSASLKLSTRWAQPIEEMIEVTVQNNASIGRYEERESTLNITVYQDREDATDRKIKRWENYNTYKNPVRSGAEKQSNGYWTRRADNIDKGALQNALNVAKQVAETQILSSHRSIEMTLRTSKFAPQFNVTQTHDIDFQHVKGRFKVARVVHDLDLTNKWAHTEVTYKLFSSALNQTYSVQNIQPPRAALNLFANPTYNGNLGVHTIEMNAQVFDDEEDYLDWADEQGGMPSIATGQRFLYYKANGLIREETYTDRGVTFGQEVEFQVIADEIEEESTETMEIEAKTTVEMGIPNDLQELVA</sequence>
<reference evidence="1 2" key="1">
    <citation type="journal article" date="2022" name="Res Sq">
        <title>Evolution of multicellular longitudinally dividing oral cavity symbionts (Neisseriaceae).</title>
        <authorList>
            <person name="Nyongesa S."/>
            <person name="Weber P."/>
            <person name="Bernet E."/>
            <person name="Pullido F."/>
            <person name="Nieckarz M."/>
            <person name="Delaby M."/>
            <person name="Nieves C."/>
            <person name="Viehboeck T."/>
            <person name="Krause N."/>
            <person name="Rivera-Millot A."/>
            <person name="Nakamura A."/>
            <person name="Vischer N."/>
            <person name="VanNieuwenhze M."/>
            <person name="Brun Y."/>
            <person name="Cava F."/>
            <person name="Bulgheresi S."/>
            <person name="Veyrier F."/>
        </authorList>
    </citation>
    <scope>NUCLEOTIDE SEQUENCE [LARGE SCALE GENOMIC DNA]</scope>
    <source>
        <strain evidence="1 2">SN4</strain>
    </source>
</reference>
<evidence type="ECO:0000313" key="1">
    <source>
        <dbReference type="EMBL" id="UOO89490.1"/>
    </source>
</evidence>